<dbReference type="EMBL" id="PDKW01000039">
    <property type="protein sequence ID" value="PGH57779.1"/>
    <property type="molecule type" value="Genomic_DNA"/>
</dbReference>
<keyword evidence="1" id="KW-0812">Transmembrane</keyword>
<comment type="caution">
    <text evidence="2">The sequence shown here is derived from an EMBL/GenBank/DDBJ whole genome shotgun (WGS) entry which is preliminary data.</text>
</comment>
<feature type="transmembrane region" description="Helical" evidence="1">
    <location>
        <begin position="68"/>
        <end position="93"/>
    </location>
</feature>
<feature type="transmembrane region" description="Helical" evidence="1">
    <location>
        <begin position="263"/>
        <end position="282"/>
    </location>
</feature>
<keyword evidence="1" id="KW-0472">Membrane</keyword>
<gene>
    <name evidence="2" type="ORF">CRT60_07305</name>
</gene>
<dbReference type="InterPro" id="IPR006160">
    <property type="entry name" value="SCFA_transpt_AtoE"/>
</dbReference>
<dbReference type="Pfam" id="PF02667">
    <property type="entry name" value="SCFA_trans"/>
    <property type="match status" value="1"/>
</dbReference>
<proteinExistence type="predicted"/>
<sequence length="457" mass="48935">MSVTTAPPPAPETSARFNPITPISRALTWLVSRYLPDPLIFAIILTVLTFGFAWWLTPSSPVDLVRMWGNGFWNLLAFSMQMALVLVTGHALASSEPVRAVMGRVASIARTPAQGVMLVCFAAAVTNVVNWGFGLVVGAMFAREVARRVPKSDYRLLIASAYIGFMTWHGGFSASVPLVAATKGNPMEKTVGLIPISDTIFTTYNVGITLALIVVLPLICWMMHPKANEVVAVDPALLKPEPSTKRVLGPDASPAEKLEESRILGFVVAALGIAYLFLHFQAKGFDLNINTVNLIMLVAGLILHGTPMAYARAVANAARGTAGIMVQFPFYAGIQIMMEHSGLGGLITNLFVDIANKETFPVLAFLSSGLINFAVPSGGGHWVVQGPFIMPAAQQLGVDLGKAAMAIAYGEEWMNMAQPFWALPALAIAGLGVRDIMGYCATALVITLPIFLIGLYF</sequence>
<keyword evidence="1" id="KW-1133">Transmembrane helix</keyword>
<dbReference type="RefSeq" id="WP_098735770.1">
    <property type="nucleotide sequence ID" value="NZ_PDKW01000039.1"/>
</dbReference>
<evidence type="ECO:0000313" key="3">
    <source>
        <dbReference type="Proteomes" id="UP000225379"/>
    </source>
</evidence>
<feature type="transmembrane region" description="Helical" evidence="1">
    <location>
        <begin position="294"/>
        <end position="315"/>
    </location>
</feature>
<dbReference type="Proteomes" id="UP000225379">
    <property type="component" value="Unassembled WGS sequence"/>
</dbReference>
<dbReference type="OrthoDB" id="9342495at2"/>
<feature type="transmembrane region" description="Helical" evidence="1">
    <location>
        <begin position="39"/>
        <end position="56"/>
    </location>
</feature>
<dbReference type="NCBIfam" id="TIGR00366">
    <property type="entry name" value="TIGR00366 family protein"/>
    <property type="match status" value="1"/>
</dbReference>
<reference evidence="3" key="1">
    <citation type="submission" date="2017-10" db="EMBL/GenBank/DDBJ databases">
        <authorList>
            <person name="Kravchenko I.K."/>
            <person name="Grouzdev D.S."/>
        </authorList>
    </citation>
    <scope>NUCLEOTIDE SEQUENCE [LARGE SCALE GENOMIC DNA]</scope>
    <source>
        <strain evidence="3">B2</strain>
    </source>
</reference>
<feature type="transmembrane region" description="Helical" evidence="1">
    <location>
        <begin position="113"/>
        <end position="142"/>
    </location>
</feature>
<dbReference type="AlphaFoldDB" id="A0A2B8BJ74"/>
<name>A0A2B8BJ74_9PROT</name>
<dbReference type="PANTHER" id="PTHR41983">
    <property type="entry name" value="SHORT-CHAIN FATTY ACID TRANSPORTER-RELATED"/>
    <property type="match status" value="1"/>
</dbReference>
<evidence type="ECO:0000256" key="1">
    <source>
        <dbReference type="SAM" id="Phobius"/>
    </source>
</evidence>
<protein>
    <submittedName>
        <fullName evidence="2">TIGR00366 family protein</fullName>
    </submittedName>
</protein>
<feature type="transmembrane region" description="Helical" evidence="1">
    <location>
        <begin position="436"/>
        <end position="456"/>
    </location>
</feature>
<accession>A0A2B8BJ74</accession>
<dbReference type="InterPro" id="IPR006161">
    <property type="entry name" value="CHP00366"/>
</dbReference>
<feature type="transmembrane region" description="Helical" evidence="1">
    <location>
        <begin position="154"/>
        <end position="180"/>
    </location>
</feature>
<keyword evidence="3" id="KW-1185">Reference proteome</keyword>
<feature type="transmembrane region" description="Helical" evidence="1">
    <location>
        <begin position="200"/>
        <end position="221"/>
    </location>
</feature>
<organism evidence="2 3">
    <name type="scientific">Azospirillum palustre</name>
    <dbReference type="NCBI Taxonomy" id="2044885"/>
    <lineage>
        <taxon>Bacteria</taxon>
        <taxon>Pseudomonadati</taxon>
        <taxon>Pseudomonadota</taxon>
        <taxon>Alphaproteobacteria</taxon>
        <taxon>Rhodospirillales</taxon>
        <taxon>Azospirillaceae</taxon>
        <taxon>Azospirillum</taxon>
    </lineage>
</organism>
<evidence type="ECO:0000313" key="2">
    <source>
        <dbReference type="EMBL" id="PGH57779.1"/>
    </source>
</evidence>
<dbReference type="GO" id="GO:0005886">
    <property type="term" value="C:plasma membrane"/>
    <property type="evidence" value="ECO:0007669"/>
    <property type="project" value="TreeGrafter"/>
</dbReference>
<dbReference type="PANTHER" id="PTHR41983:SF2">
    <property type="entry name" value="SHORT-CHAIN FATTY ACID TRANSPORTER-RELATED"/>
    <property type="match status" value="1"/>
</dbReference>